<dbReference type="PROSITE" id="PS51450">
    <property type="entry name" value="LRR"/>
    <property type="match status" value="2"/>
</dbReference>
<accession>A0AA36FUB8</accession>
<dbReference type="InterPro" id="IPR001611">
    <property type="entry name" value="Leu-rich_rpt"/>
</dbReference>
<proteinExistence type="predicted"/>
<dbReference type="GO" id="GO:0005737">
    <property type="term" value="C:cytoplasm"/>
    <property type="evidence" value="ECO:0007669"/>
    <property type="project" value="TreeGrafter"/>
</dbReference>
<dbReference type="Gene3D" id="3.80.10.10">
    <property type="entry name" value="Ribonuclease Inhibitor"/>
    <property type="match status" value="2"/>
</dbReference>
<reference evidence="4" key="1">
    <citation type="submission" date="2023-06" db="EMBL/GenBank/DDBJ databases">
        <authorList>
            <person name="Delattre M."/>
        </authorList>
    </citation>
    <scope>NUCLEOTIDE SEQUENCE</scope>
    <source>
        <strain evidence="4">AF72</strain>
    </source>
</reference>
<dbReference type="PANTHER" id="PTHR15454:SF35">
    <property type="entry name" value="NISCHARIN"/>
    <property type="match status" value="1"/>
</dbReference>
<feature type="coiled-coil region" evidence="3">
    <location>
        <begin position="307"/>
        <end position="358"/>
    </location>
</feature>
<dbReference type="PANTHER" id="PTHR15454">
    <property type="entry name" value="NISCHARIN RELATED"/>
    <property type="match status" value="1"/>
</dbReference>
<keyword evidence="2" id="KW-0677">Repeat</keyword>
<dbReference type="EMBL" id="CATQJA010001023">
    <property type="protein sequence ID" value="CAJ0565341.1"/>
    <property type="molecule type" value="Genomic_DNA"/>
</dbReference>
<evidence type="ECO:0000256" key="2">
    <source>
        <dbReference type="ARBA" id="ARBA00022737"/>
    </source>
</evidence>
<organism evidence="4 5">
    <name type="scientific">Mesorhabditis spiculigera</name>
    <dbReference type="NCBI Taxonomy" id="96644"/>
    <lineage>
        <taxon>Eukaryota</taxon>
        <taxon>Metazoa</taxon>
        <taxon>Ecdysozoa</taxon>
        <taxon>Nematoda</taxon>
        <taxon>Chromadorea</taxon>
        <taxon>Rhabditida</taxon>
        <taxon>Rhabditina</taxon>
        <taxon>Rhabditomorpha</taxon>
        <taxon>Rhabditoidea</taxon>
        <taxon>Rhabditidae</taxon>
        <taxon>Mesorhabditinae</taxon>
        <taxon>Mesorhabditis</taxon>
    </lineage>
</organism>
<dbReference type="AlphaFoldDB" id="A0AA36FUB8"/>
<comment type="caution">
    <text evidence="4">The sequence shown here is derived from an EMBL/GenBank/DDBJ whole genome shotgun (WGS) entry which is preliminary data.</text>
</comment>
<keyword evidence="1" id="KW-0433">Leucine-rich repeat</keyword>
<dbReference type="SUPFAM" id="SSF52075">
    <property type="entry name" value="Outer arm dynein light chain 1"/>
    <property type="match status" value="1"/>
</dbReference>
<dbReference type="InterPro" id="IPR003591">
    <property type="entry name" value="Leu-rich_rpt_typical-subtyp"/>
</dbReference>
<name>A0AA36FUB8_9BILA</name>
<keyword evidence="3" id="KW-0175">Coiled coil</keyword>
<evidence type="ECO:0000313" key="5">
    <source>
        <dbReference type="Proteomes" id="UP001177023"/>
    </source>
</evidence>
<dbReference type="InterPro" id="IPR025875">
    <property type="entry name" value="Leu-rich_rpt_4"/>
</dbReference>
<feature type="non-terminal residue" evidence="4">
    <location>
        <position position="1"/>
    </location>
</feature>
<gene>
    <name evidence="4" type="ORF">MSPICULIGERA_LOCUS3983</name>
</gene>
<evidence type="ECO:0000256" key="3">
    <source>
        <dbReference type="SAM" id="Coils"/>
    </source>
</evidence>
<evidence type="ECO:0000256" key="1">
    <source>
        <dbReference type="ARBA" id="ARBA00022614"/>
    </source>
</evidence>
<sequence length="383" mass="43306">MKGFVVWDHPGEIHSIVDDLSARLGQLGDEWLEASETRPRYFEFTPIELHAVTRRLQLAEPTASANLLVVDLASTVDFLSRVKNLKIRGSRGYVRSSNILCNSLEMSLHFCKSLLALWIADYDVRQIEGLAQLRRTLRRLVVHYSMRNVKDLFGVSDLELEPDSRPWPVLEDVDLSFNQLDSIDDSITTLKSVTTLNLSQNRLADIGPNLQHMPALRRLDLSKNILDSVSGWAQLLGNITTLNIAGNQIPSLEGLAKLYSLEVLDASENQLDTVESAIHVGRLPCLETLILRGNPVRKTVEYRTRILEAFEERAAEITLDSRRANERERDTIAVRLALRRSREEKERAELARKEKIERSVRYISGCDGTASDTSPYGSFQNTL</sequence>
<dbReference type="SMART" id="SM00369">
    <property type="entry name" value="LRR_TYP"/>
    <property type="match status" value="3"/>
</dbReference>
<dbReference type="Pfam" id="PF12799">
    <property type="entry name" value="LRR_4"/>
    <property type="match status" value="1"/>
</dbReference>
<keyword evidence="5" id="KW-1185">Reference proteome</keyword>
<dbReference type="InterPro" id="IPR032675">
    <property type="entry name" value="LRR_dom_sf"/>
</dbReference>
<evidence type="ECO:0000313" key="4">
    <source>
        <dbReference type="EMBL" id="CAJ0565341.1"/>
    </source>
</evidence>
<dbReference type="Proteomes" id="UP001177023">
    <property type="component" value="Unassembled WGS sequence"/>
</dbReference>
<protein>
    <submittedName>
        <fullName evidence="4">Uncharacterized protein</fullName>
    </submittedName>
</protein>